<accession>A0A561Q7W7</accession>
<keyword evidence="1" id="KW-0812">Transmembrane</keyword>
<keyword evidence="1" id="KW-0472">Membrane</keyword>
<dbReference type="Proteomes" id="UP000320653">
    <property type="component" value="Unassembled WGS sequence"/>
</dbReference>
<feature type="transmembrane region" description="Helical" evidence="1">
    <location>
        <begin position="52"/>
        <end position="69"/>
    </location>
</feature>
<dbReference type="EMBL" id="VIWP01000015">
    <property type="protein sequence ID" value="TWF46430.1"/>
    <property type="molecule type" value="Genomic_DNA"/>
</dbReference>
<feature type="transmembrane region" description="Helical" evidence="1">
    <location>
        <begin position="20"/>
        <end position="40"/>
    </location>
</feature>
<dbReference type="OrthoDB" id="8378309at2"/>
<protein>
    <submittedName>
        <fullName evidence="2">Uncharacterized protein</fullName>
    </submittedName>
</protein>
<keyword evidence="3" id="KW-1185">Reference proteome</keyword>
<gene>
    <name evidence="2" type="ORF">FHW37_115127</name>
</gene>
<sequence length="82" mass="8772">MTSTLIGAVRKRIVPNAWGVLTRAFSMHLVYAAAFLQILANAVPYMAGAVPWWIPVVILVAAPMARIISQGGLDADKQDPAV</sequence>
<dbReference type="RefSeq" id="WP_145643365.1">
    <property type="nucleotide sequence ID" value="NZ_VIWP01000015.1"/>
</dbReference>
<keyword evidence="1" id="KW-1133">Transmembrane helix</keyword>
<evidence type="ECO:0000256" key="1">
    <source>
        <dbReference type="SAM" id="Phobius"/>
    </source>
</evidence>
<name>A0A561Q7W7_9HYPH</name>
<reference evidence="2 3" key="1">
    <citation type="submission" date="2019-06" db="EMBL/GenBank/DDBJ databases">
        <title>Sorghum-associated microbial communities from plants grown in Nebraska, USA.</title>
        <authorList>
            <person name="Schachtman D."/>
        </authorList>
    </citation>
    <scope>NUCLEOTIDE SEQUENCE [LARGE SCALE GENOMIC DNA]</scope>
    <source>
        <strain evidence="2 3">1225</strain>
    </source>
</reference>
<proteinExistence type="predicted"/>
<dbReference type="AlphaFoldDB" id="A0A561Q7W7"/>
<evidence type="ECO:0000313" key="3">
    <source>
        <dbReference type="Proteomes" id="UP000320653"/>
    </source>
</evidence>
<organism evidence="2 3">
    <name type="scientific">Neorhizobium alkalisoli</name>
    <dbReference type="NCBI Taxonomy" id="528178"/>
    <lineage>
        <taxon>Bacteria</taxon>
        <taxon>Pseudomonadati</taxon>
        <taxon>Pseudomonadota</taxon>
        <taxon>Alphaproteobacteria</taxon>
        <taxon>Hyphomicrobiales</taxon>
        <taxon>Rhizobiaceae</taxon>
        <taxon>Rhizobium/Agrobacterium group</taxon>
        <taxon>Neorhizobium</taxon>
    </lineage>
</organism>
<evidence type="ECO:0000313" key="2">
    <source>
        <dbReference type="EMBL" id="TWF46430.1"/>
    </source>
</evidence>
<comment type="caution">
    <text evidence="2">The sequence shown here is derived from an EMBL/GenBank/DDBJ whole genome shotgun (WGS) entry which is preliminary data.</text>
</comment>